<reference evidence="2 3" key="2">
    <citation type="submission" date="2018-11" db="EMBL/GenBank/DDBJ databases">
        <authorList>
            <consortium name="Pathogen Informatics"/>
        </authorList>
    </citation>
    <scope>NUCLEOTIDE SEQUENCE [LARGE SCALE GENOMIC DNA]</scope>
</reference>
<reference evidence="4" key="1">
    <citation type="submission" date="2017-02" db="UniProtKB">
        <authorList>
            <consortium name="WormBaseParasite"/>
        </authorList>
    </citation>
    <scope>IDENTIFICATION</scope>
</reference>
<feature type="compositionally biased region" description="Polar residues" evidence="1">
    <location>
        <begin position="137"/>
        <end position="158"/>
    </location>
</feature>
<proteinExistence type="predicted"/>
<feature type="region of interest" description="Disordered" evidence="1">
    <location>
        <begin position="1"/>
        <end position="52"/>
    </location>
</feature>
<keyword evidence="3" id="KW-1185">Reference proteome</keyword>
<dbReference type="Proteomes" id="UP000276776">
    <property type="component" value="Unassembled WGS sequence"/>
</dbReference>
<gene>
    <name evidence="2" type="ORF">TCLT_LOCUS2742</name>
</gene>
<protein>
    <submittedName>
        <fullName evidence="4">Prospero domain-containing protein</fullName>
    </submittedName>
</protein>
<feature type="compositionally biased region" description="Polar residues" evidence="1">
    <location>
        <begin position="1"/>
        <end position="10"/>
    </location>
</feature>
<dbReference type="EMBL" id="UYYF01000671">
    <property type="protein sequence ID" value="VDM98860.1"/>
    <property type="molecule type" value="Genomic_DNA"/>
</dbReference>
<name>A0A0N5CR91_THECL</name>
<feature type="compositionally biased region" description="Acidic residues" evidence="1">
    <location>
        <begin position="23"/>
        <end position="33"/>
    </location>
</feature>
<feature type="region of interest" description="Disordered" evidence="1">
    <location>
        <begin position="137"/>
        <end position="181"/>
    </location>
</feature>
<organism evidence="4">
    <name type="scientific">Thelazia callipaeda</name>
    <name type="common">Oriental eyeworm</name>
    <name type="synonym">Parasitic nematode</name>
    <dbReference type="NCBI Taxonomy" id="103827"/>
    <lineage>
        <taxon>Eukaryota</taxon>
        <taxon>Metazoa</taxon>
        <taxon>Ecdysozoa</taxon>
        <taxon>Nematoda</taxon>
        <taxon>Chromadorea</taxon>
        <taxon>Rhabditida</taxon>
        <taxon>Spirurina</taxon>
        <taxon>Spiruromorpha</taxon>
        <taxon>Thelazioidea</taxon>
        <taxon>Thelaziidae</taxon>
        <taxon>Thelazia</taxon>
    </lineage>
</organism>
<sequence>MHITMNTANEYNGVKKSPRSDNSEDSDIEDDLFDSSLLADSPTPSEECNSNVKSRDFKPVIVTKLSAETSSSSSLAETSSSSAGMFSGMCNTFDPLQFDPLRLLMNRSLNAAAVLNPILGQSAAMLNLQQQLSKHMSSTLSHASTKQSLGSSSSATQIQEDRDEATSTCHLQKDRKRTADRDRTLVAPKRSKLLIDEILNLRTNNEEDSVKAEEHLIDGSCHMENRSPSSCKEQSLQQNLATKDEENELINDNCVKSKVLMTGSKSSCDNSNSSRR</sequence>
<dbReference type="OMA" id="ELINDNC"/>
<evidence type="ECO:0000313" key="2">
    <source>
        <dbReference type="EMBL" id="VDM98860.1"/>
    </source>
</evidence>
<evidence type="ECO:0000313" key="4">
    <source>
        <dbReference type="WBParaSite" id="TCLT_0000274101-mRNA-1"/>
    </source>
</evidence>
<evidence type="ECO:0000313" key="3">
    <source>
        <dbReference type="Proteomes" id="UP000276776"/>
    </source>
</evidence>
<evidence type="ECO:0000256" key="1">
    <source>
        <dbReference type="SAM" id="MobiDB-lite"/>
    </source>
</evidence>
<dbReference type="AlphaFoldDB" id="A0A0N5CR91"/>
<dbReference type="OrthoDB" id="5849331at2759"/>
<feature type="compositionally biased region" description="Polar residues" evidence="1">
    <location>
        <begin position="42"/>
        <end position="52"/>
    </location>
</feature>
<accession>A0A0N5CR91</accession>
<dbReference type="WBParaSite" id="TCLT_0000274101-mRNA-1">
    <property type="protein sequence ID" value="TCLT_0000274101-mRNA-1"/>
    <property type="gene ID" value="TCLT_0000274101"/>
</dbReference>